<dbReference type="InterPro" id="IPR017871">
    <property type="entry name" value="ABC_transporter-like_CS"/>
</dbReference>
<dbReference type="Gene3D" id="3.40.50.300">
    <property type="entry name" value="P-loop containing nucleotide triphosphate hydrolases"/>
    <property type="match status" value="1"/>
</dbReference>
<evidence type="ECO:0000259" key="5">
    <source>
        <dbReference type="PROSITE" id="PS50893"/>
    </source>
</evidence>
<name>A0A150FRZ4_CLOPD</name>
<dbReference type="InterPro" id="IPR027417">
    <property type="entry name" value="P-loop_NTPase"/>
</dbReference>
<dbReference type="STRING" id="1121328.JWYL7_1462"/>
<protein>
    <recommendedName>
        <fullName evidence="4">ABC-type quaternary amine transporter</fullName>
        <ecNumber evidence="4">7.6.2.9</ecNumber>
    </recommendedName>
</protein>
<keyword evidence="1" id="KW-0813">Transport</keyword>
<comment type="caution">
    <text evidence="6">The sequence shown here is derived from an EMBL/GenBank/DDBJ whole genome shotgun (WGS) entry which is preliminary data.</text>
</comment>
<organism evidence="6 8">
    <name type="scientific">Alkalithermobacter thermoalcaliphilus JW-YL-7 = DSM 7308</name>
    <dbReference type="NCBI Taxonomy" id="1121328"/>
    <lineage>
        <taxon>Bacteria</taxon>
        <taxon>Bacillati</taxon>
        <taxon>Bacillota</taxon>
        <taxon>Clostridia</taxon>
        <taxon>Peptostreptococcales</taxon>
        <taxon>Tepidibacteraceae</taxon>
        <taxon>Alkalithermobacter</taxon>
    </lineage>
</organism>
<dbReference type="InterPro" id="IPR003439">
    <property type="entry name" value="ABC_transporter-like_ATP-bd"/>
</dbReference>
<gene>
    <name evidence="6" type="ORF">JWYL7_1462</name>
    <name evidence="7" type="ORF">SAMN05661008_00059</name>
</gene>
<evidence type="ECO:0000313" key="9">
    <source>
        <dbReference type="Proteomes" id="UP000323392"/>
    </source>
</evidence>
<dbReference type="Proteomes" id="UP000092605">
    <property type="component" value="Unassembled WGS sequence"/>
</dbReference>
<dbReference type="InterPro" id="IPR050093">
    <property type="entry name" value="ABC_SmlMolc_Importer"/>
</dbReference>
<dbReference type="PATRIC" id="fig|1121328.3.peg.1471"/>
<dbReference type="SMART" id="SM00382">
    <property type="entry name" value="AAA"/>
    <property type="match status" value="1"/>
</dbReference>
<dbReference type="RefSeq" id="WP_066071163.1">
    <property type="nucleotide sequence ID" value="NZ_FRBG01000001.1"/>
</dbReference>
<reference evidence="7 9" key="2">
    <citation type="submission" date="2016-11" db="EMBL/GenBank/DDBJ databases">
        <authorList>
            <person name="Varghese N."/>
            <person name="Submissions S."/>
        </authorList>
    </citation>
    <scope>NUCLEOTIDE SEQUENCE [LARGE SCALE GENOMIC DNA]</scope>
    <source>
        <strain evidence="7 9">DSM 7308</strain>
    </source>
</reference>
<dbReference type="SUPFAM" id="SSF50331">
    <property type="entry name" value="MOP-like"/>
    <property type="match status" value="1"/>
</dbReference>
<sequence>MSSIELKNISKRYKGEKRYALSNVDLQIKDGEIVTLLGPSGCGKTTTLRLIAGFEKPESGTIRFGNEYIVDDNTFIPPQKRGVGMVFQDYALFPHLTVYENISFGMKKDKDLSSKMQSVLHLVKLSGLEKRYPSELSGGQQQRVALARALIRSPKVILFDEPFSNLDTDLRTTMRGEIVSIIKKTKSTAIFVTHDQKEAMAISDRVIVMNNGFVEQIGTPKEIFEKPKNKFVAEFIGFSNIFKGKINNNILSCDFTDINIENKENMSGQVYFSIKPSGIRINDEGNLSGVVRSTSYFGDYLEVFISYITKDKEILDLVCYEDPSKDLKVGDSVRFSIDKDKIVIWKE</sequence>
<dbReference type="InterPro" id="IPR003593">
    <property type="entry name" value="AAA+_ATPase"/>
</dbReference>
<feature type="domain" description="ABC transporter" evidence="5">
    <location>
        <begin position="4"/>
        <end position="236"/>
    </location>
</feature>
<dbReference type="GO" id="GO:0005524">
    <property type="term" value="F:ATP binding"/>
    <property type="evidence" value="ECO:0007669"/>
    <property type="project" value="UniProtKB-KW"/>
</dbReference>
<dbReference type="OrthoDB" id="9802264at2"/>
<evidence type="ECO:0000256" key="2">
    <source>
        <dbReference type="ARBA" id="ARBA00022741"/>
    </source>
</evidence>
<proteinExistence type="predicted"/>
<dbReference type="InterPro" id="IPR013611">
    <property type="entry name" value="Transp-assoc_OB_typ2"/>
</dbReference>
<dbReference type="InterPro" id="IPR008995">
    <property type="entry name" value="Mo/tungstate-bd_C_term_dom"/>
</dbReference>
<dbReference type="Pfam" id="PF08402">
    <property type="entry name" value="TOBE_2"/>
    <property type="match status" value="1"/>
</dbReference>
<accession>A0A150FRZ4</accession>
<dbReference type="PROSITE" id="PS00211">
    <property type="entry name" value="ABC_TRANSPORTER_1"/>
    <property type="match status" value="1"/>
</dbReference>
<dbReference type="GO" id="GO:0015418">
    <property type="term" value="F:ABC-type quaternary ammonium compound transporting activity"/>
    <property type="evidence" value="ECO:0007669"/>
    <property type="project" value="UniProtKB-EC"/>
</dbReference>
<evidence type="ECO:0000313" key="7">
    <source>
        <dbReference type="EMBL" id="SHK34971.1"/>
    </source>
</evidence>
<dbReference type="FunFam" id="3.40.50.300:FF:000425">
    <property type="entry name" value="Probable ABC transporter, ATP-binding subunit"/>
    <property type="match status" value="1"/>
</dbReference>
<dbReference type="GO" id="GO:0016887">
    <property type="term" value="F:ATP hydrolysis activity"/>
    <property type="evidence" value="ECO:0007669"/>
    <property type="project" value="InterPro"/>
</dbReference>
<dbReference type="AlphaFoldDB" id="A0A150FRZ4"/>
<dbReference type="EC" id="7.6.2.9" evidence="4"/>
<evidence type="ECO:0000313" key="8">
    <source>
        <dbReference type="Proteomes" id="UP000092605"/>
    </source>
</evidence>
<evidence type="ECO:0000256" key="4">
    <source>
        <dbReference type="ARBA" id="ARBA00066388"/>
    </source>
</evidence>
<dbReference type="Gene3D" id="2.40.50.100">
    <property type="match status" value="1"/>
</dbReference>
<keyword evidence="9" id="KW-1185">Reference proteome</keyword>
<dbReference type="PANTHER" id="PTHR42781">
    <property type="entry name" value="SPERMIDINE/PUTRESCINE IMPORT ATP-BINDING PROTEIN POTA"/>
    <property type="match status" value="1"/>
</dbReference>
<reference evidence="6 8" key="1">
    <citation type="submission" date="2016-02" db="EMBL/GenBank/DDBJ databases">
        <title>Draft genome sequence for Clostridium paradoxum JW-YL-7.</title>
        <authorList>
            <person name="Utturkar S.M."/>
            <person name="Lancaster A."/>
            <person name="Poole F.L."/>
            <person name="Adams M.W."/>
            <person name="Brown S.D."/>
        </authorList>
    </citation>
    <scope>NUCLEOTIDE SEQUENCE [LARGE SCALE GENOMIC DNA]</scope>
    <source>
        <strain evidence="6 8">JW-YL-7</strain>
    </source>
</reference>
<evidence type="ECO:0000256" key="3">
    <source>
        <dbReference type="ARBA" id="ARBA00022840"/>
    </source>
</evidence>
<evidence type="ECO:0000313" key="6">
    <source>
        <dbReference type="EMBL" id="KXZ40387.1"/>
    </source>
</evidence>
<evidence type="ECO:0000256" key="1">
    <source>
        <dbReference type="ARBA" id="ARBA00022448"/>
    </source>
</evidence>
<dbReference type="PROSITE" id="PS50893">
    <property type="entry name" value="ABC_TRANSPORTER_2"/>
    <property type="match status" value="1"/>
</dbReference>
<dbReference type="Pfam" id="PF00005">
    <property type="entry name" value="ABC_tran"/>
    <property type="match status" value="1"/>
</dbReference>
<keyword evidence="3 7" id="KW-0067">ATP-binding</keyword>
<dbReference type="Proteomes" id="UP000323392">
    <property type="component" value="Unassembled WGS sequence"/>
</dbReference>
<keyword evidence="6" id="KW-0378">Hydrolase</keyword>
<dbReference type="EMBL" id="LSFY01000001">
    <property type="protein sequence ID" value="KXZ40387.1"/>
    <property type="molecule type" value="Genomic_DNA"/>
</dbReference>
<dbReference type="SUPFAM" id="SSF52540">
    <property type="entry name" value="P-loop containing nucleoside triphosphate hydrolases"/>
    <property type="match status" value="1"/>
</dbReference>
<dbReference type="GO" id="GO:0043190">
    <property type="term" value="C:ATP-binding cassette (ABC) transporter complex"/>
    <property type="evidence" value="ECO:0007669"/>
    <property type="project" value="InterPro"/>
</dbReference>
<dbReference type="EMBL" id="FRBG01000001">
    <property type="protein sequence ID" value="SHK34971.1"/>
    <property type="molecule type" value="Genomic_DNA"/>
</dbReference>
<keyword evidence="2" id="KW-0547">Nucleotide-binding</keyword>
<dbReference type="PANTHER" id="PTHR42781:SF4">
    <property type="entry name" value="SPERMIDINE_PUTRESCINE IMPORT ATP-BINDING PROTEIN POTA"/>
    <property type="match status" value="1"/>
</dbReference>